<reference evidence="1 2" key="1">
    <citation type="submission" date="2019-09" db="EMBL/GenBank/DDBJ databases">
        <authorList>
            <person name="Chandra G."/>
            <person name="Truman W A."/>
        </authorList>
    </citation>
    <scope>NUCLEOTIDE SEQUENCE [LARGE SCALE GENOMIC DNA]</scope>
    <source>
        <strain evidence="1">PS691</strain>
    </source>
</reference>
<evidence type="ECO:0000313" key="1">
    <source>
        <dbReference type="EMBL" id="VVN70505.1"/>
    </source>
</evidence>
<sequence>MTSTRTLNFPRASIVAGLLLGVFTASVGAVTVEMTAVFRPDPAKPMQNVFENKTPQGGYCGVHPEYCENGVFSLALPIRFRSIASIQPLHDERQGPMFQVPSSWRDVTVIHEVTGEPEVVKMRINGIGAAYTNKDPLPGGIWQSNWVYAPPPCLYGGVGYGTSLYYAFFWRVPADAGVCLKQAQHLIPESLEFAYQDMAFSYELVTPNPLKMSTGTYRGVLNYTVGPHQDFDMGDIMLPDDDLISLNFTLNVEHTLKVDIPPGGNRVELVPQGGWQAWLNQGRKPTRLFRDQTFNMSASSRFKMNLECQYPSGNTCTLLEPTAGHFVPLNVSVSLPNGLTDAASQPVNRRPLLLDGNGTELFQPGFYVDRKPGTLHFEIPTSEVAEMIKPGRPRQYSGNVTVIWDSEVG</sequence>
<dbReference type="AlphaFoldDB" id="A0A5E6ZXE7"/>
<gene>
    <name evidence="1" type="ORF">PS691_00381</name>
</gene>
<dbReference type="Proteomes" id="UP000337909">
    <property type="component" value="Unassembled WGS sequence"/>
</dbReference>
<protein>
    <recommendedName>
        <fullName evidence="3">Fimbrial protein</fullName>
    </recommendedName>
</protein>
<proteinExistence type="predicted"/>
<dbReference type="EMBL" id="CABVHQ010000003">
    <property type="protein sequence ID" value="VVN70505.1"/>
    <property type="molecule type" value="Genomic_DNA"/>
</dbReference>
<name>A0A5E6ZXE7_PSEFL</name>
<organism evidence="1 2">
    <name type="scientific">Pseudomonas fluorescens</name>
    <dbReference type="NCBI Taxonomy" id="294"/>
    <lineage>
        <taxon>Bacteria</taxon>
        <taxon>Pseudomonadati</taxon>
        <taxon>Pseudomonadota</taxon>
        <taxon>Gammaproteobacteria</taxon>
        <taxon>Pseudomonadales</taxon>
        <taxon>Pseudomonadaceae</taxon>
        <taxon>Pseudomonas</taxon>
    </lineage>
</organism>
<evidence type="ECO:0008006" key="3">
    <source>
        <dbReference type="Google" id="ProtNLM"/>
    </source>
</evidence>
<evidence type="ECO:0000313" key="2">
    <source>
        <dbReference type="Proteomes" id="UP000337909"/>
    </source>
</evidence>
<accession>A0A5E6ZXE7</accession>
<dbReference type="OrthoDB" id="6764591at2"/>
<dbReference type="RefSeq" id="WP_150640502.1">
    <property type="nucleotide sequence ID" value="NZ_CABVHQ010000003.1"/>
</dbReference>